<name>A0A4C1U7V4_EUMVA</name>
<sequence length="76" mass="8370">MQGGYVEGAARDRGPRERGERIRVIYLRATPIHYAAAKGTADTPRHGDAWPMSQIYATRLAGLLENGFGGRVNKDE</sequence>
<dbReference type="EMBL" id="BGZK01000137">
    <property type="protein sequence ID" value="GBP22187.1"/>
    <property type="molecule type" value="Genomic_DNA"/>
</dbReference>
<accession>A0A4C1U7V4</accession>
<evidence type="ECO:0000313" key="1">
    <source>
        <dbReference type="EMBL" id="GBP22187.1"/>
    </source>
</evidence>
<comment type="caution">
    <text evidence="1">The sequence shown here is derived from an EMBL/GenBank/DDBJ whole genome shotgun (WGS) entry which is preliminary data.</text>
</comment>
<dbReference type="Proteomes" id="UP000299102">
    <property type="component" value="Unassembled WGS sequence"/>
</dbReference>
<dbReference type="AlphaFoldDB" id="A0A4C1U7V4"/>
<proteinExistence type="predicted"/>
<reference evidence="1 2" key="1">
    <citation type="journal article" date="2019" name="Commun. Biol.">
        <title>The bagworm genome reveals a unique fibroin gene that provides high tensile strength.</title>
        <authorList>
            <person name="Kono N."/>
            <person name="Nakamura H."/>
            <person name="Ohtoshi R."/>
            <person name="Tomita M."/>
            <person name="Numata K."/>
            <person name="Arakawa K."/>
        </authorList>
    </citation>
    <scope>NUCLEOTIDE SEQUENCE [LARGE SCALE GENOMIC DNA]</scope>
</reference>
<protein>
    <submittedName>
        <fullName evidence="1">Uncharacterized protein</fullName>
    </submittedName>
</protein>
<keyword evidence="2" id="KW-1185">Reference proteome</keyword>
<evidence type="ECO:0000313" key="2">
    <source>
        <dbReference type="Proteomes" id="UP000299102"/>
    </source>
</evidence>
<organism evidence="1 2">
    <name type="scientific">Eumeta variegata</name>
    <name type="common">Bagworm moth</name>
    <name type="synonym">Eumeta japonica</name>
    <dbReference type="NCBI Taxonomy" id="151549"/>
    <lineage>
        <taxon>Eukaryota</taxon>
        <taxon>Metazoa</taxon>
        <taxon>Ecdysozoa</taxon>
        <taxon>Arthropoda</taxon>
        <taxon>Hexapoda</taxon>
        <taxon>Insecta</taxon>
        <taxon>Pterygota</taxon>
        <taxon>Neoptera</taxon>
        <taxon>Endopterygota</taxon>
        <taxon>Lepidoptera</taxon>
        <taxon>Glossata</taxon>
        <taxon>Ditrysia</taxon>
        <taxon>Tineoidea</taxon>
        <taxon>Psychidae</taxon>
        <taxon>Oiketicinae</taxon>
        <taxon>Eumeta</taxon>
    </lineage>
</organism>
<gene>
    <name evidence="1" type="ORF">EVAR_10697_1</name>
</gene>